<comment type="catalytic activity">
    <reaction evidence="8 10">
        <text>L-proline + NAD(+) = (S)-1-pyrroline-5-carboxylate + NADH + 2 H(+)</text>
        <dbReference type="Rhea" id="RHEA:14105"/>
        <dbReference type="ChEBI" id="CHEBI:15378"/>
        <dbReference type="ChEBI" id="CHEBI:17388"/>
        <dbReference type="ChEBI" id="CHEBI:57540"/>
        <dbReference type="ChEBI" id="CHEBI:57945"/>
        <dbReference type="ChEBI" id="CHEBI:60039"/>
        <dbReference type="EC" id="1.5.1.2"/>
    </reaction>
</comment>
<feature type="binding site" evidence="12">
    <location>
        <begin position="71"/>
        <end position="74"/>
    </location>
    <ligand>
        <name>NADP(+)</name>
        <dbReference type="ChEBI" id="CHEBI:58349"/>
    </ligand>
</feature>
<evidence type="ECO:0000256" key="3">
    <source>
        <dbReference type="ARBA" id="ARBA00022490"/>
    </source>
</evidence>
<dbReference type="EC" id="1.5.1.2" evidence="10 11"/>
<feature type="binding site" evidence="12">
    <location>
        <position position="58"/>
    </location>
    <ligand>
        <name>NADPH</name>
        <dbReference type="ChEBI" id="CHEBI:57783"/>
    </ligand>
</feature>
<comment type="function">
    <text evidence="10">Catalyzes the reduction of 1-pyrroline-5-carboxylate (PCA) to L-proline.</text>
</comment>
<feature type="domain" description="Pyrroline-5-carboxylate reductase catalytic N-terminal" evidence="13">
    <location>
        <begin position="7"/>
        <end position="86"/>
    </location>
</feature>
<dbReference type="STRING" id="62101.AB835_03040"/>
<comment type="similarity">
    <text evidence="2 10">Belongs to the pyrroline-5-carboxylate reductase family.</text>
</comment>
<dbReference type="InterPro" id="IPR036291">
    <property type="entry name" value="NAD(P)-bd_dom_sf"/>
</dbReference>
<evidence type="ECO:0000256" key="10">
    <source>
        <dbReference type="HAMAP-Rule" id="MF_01925"/>
    </source>
</evidence>
<dbReference type="SUPFAM" id="SSF48179">
    <property type="entry name" value="6-phosphogluconate dehydrogenase C-terminal domain-like"/>
    <property type="match status" value="1"/>
</dbReference>
<evidence type="ECO:0000256" key="9">
    <source>
        <dbReference type="ARBA" id="ARBA00052690"/>
    </source>
</evidence>
<evidence type="ECO:0000256" key="11">
    <source>
        <dbReference type="NCBIfam" id="TIGR00112"/>
    </source>
</evidence>
<dbReference type="UniPathway" id="UPA00098">
    <property type="reaction ID" value="UER00361"/>
</dbReference>
<dbReference type="PIRSF" id="PIRSF000193">
    <property type="entry name" value="Pyrrol-5-carb_rd"/>
    <property type="match status" value="1"/>
</dbReference>
<evidence type="ECO:0000313" key="16">
    <source>
        <dbReference type="Proteomes" id="UP000242502"/>
    </source>
</evidence>
<evidence type="ECO:0000259" key="13">
    <source>
        <dbReference type="Pfam" id="PF03807"/>
    </source>
</evidence>
<dbReference type="InterPro" id="IPR000304">
    <property type="entry name" value="Pyrroline-COOH_reductase"/>
</dbReference>
<evidence type="ECO:0000256" key="5">
    <source>
        <dbReference type="ARBA" id="ARBA00022650"/>
    </source>
</evidence>
<sequence length="281" mass="29742">MNYTTSLTFIGAGNMSSSIIGGLIGEHYPPQAITACDPNLDALDRLSQTFAIQTTTDNTVACQQSDVIILAVKPQILKSVAEGLQTTLTNRANTSKESLPLIISIAAGITSQQIQNWLGQNVAIVRCMPNTPALVQQGACGLYATAQTSSEQKLIAEQLMQAIGDSVWLNDEALIDSVTAVSGSGPAYFFLLMEAMIDAGVKQGLNKDIATQLTLQTALGAATLAKSSDVSVGELRRRVTSPGGTTEQALNYFEHAGLRDTVTKAMQACADRSKTMAKELN</sequence>
<name>A0A1D2QSK5_9GAMM</name>
<keyword evidence="4 10" id="KW-0028">Amino-acid biosynthesis</keyword>
<keyword evidence="7 10" id="KW-0560">Oxidoreductase</keyword>
<dbReference type="AlphaFoldDB" id="A0A1D2QSK5"/>
<accession>A0A1D2QSK5</accession>
<dbReference type="SUPFAM" id="SSF51735">
    <property type="entry name" value="NAD(P)-binding Rossmann-fold domains"/>
    <property type="match status" value="1"/>
</dbReference>
<evidence type="ECO:0000256" key="6">
    <source>
        <dbReference type="ARBA" id="ARBA00022857"/>
    </source>
</evidence>
<gene>
    <name evidence="10" type="primary">proC</name>
    <name evidence="15" type="ORF">AB835_03040</name>
</gene>
<dbReference type="HAMAP" id="MF_01925">
    <property type="entry name" value="P5C_reductase"/>
    <property type="match status" value="1"/>
</dbReference>
<evidence type="ECO:0000259" key="14">
    <source>
        <dbReference type="Pfam" id="PF14748"/>
    </source>
</evidence>
<dbReference type="Pfam" id="PF03807">
    <property type="entry name" value="F420_oxidored"/>
    <property type="match status" value="1"/>
</dbReference>
<dbReference type="Gene3D" id="3.40.50.720">
    <property type="entry name" value="NAD(P)-binding Rossmann-like Domain"/>
    <property type="match status" value="1"/>
</dbReference>
<comment type="subcellular location">
    <subcellularLocation>
        <location evidence="10">Cytoplasm</location>
    </subcellularLocation>
</comment>
<evidence type="ECO:0000256" key="4">
    <source>
        <dbReference type="ARBA" id="ARBA00022605"/>
    </source>
</evidence>
<evidence type="ECO:0000256" key="1">
    <source>
        <dbReference type="ARBA" id="ARBA00005205"/>
    </source>
</evidence>
<reference evidence="15 16" key="1">
    <citation type="journal article" date="2016" name="Appl. Environ. Microbiol.">
        <title>Lack of Overt Genome Reduction in the Bryostatin-Producing Bryozoan Symbiont "Candidatus Endobugula sertula".</title>
        <authorList>
            <person name="Miller I.J."/>
            <person name="Vanee N."/>
            <person name="Fong S.S."/>
            <person name="Lim-Fong G.E."/>
            <person name="Kwan J.C."/>
        </authorList>
    </citation>
    <scope>NUCLEOTIDE SEQUENCE [LARGE SCALE GENOMIC DNA]</scope>
    <source>
        <strain evidence="15">AB1-4</strain>
    </source>
</reference>
<dbReference type="EMBL" id="MDLC01000007">
    <property type="protein sequence ID" value="ODS24572.1"/>
    <property type="molecule type" value="Genomic_DNA"/>
</dbReference>
<protein>
    <recommendedName>
        <fullName evidence="10 11">Pyrroline-5-carboxylate reductase</fullName>
        <shortName evidence="10">P5C reductase</shortName>
        <shortName evidence="10">P5CR</shortName>
        <ecNumber evidence="10 11">1.5.1.2</ecNumber>
    </recommendedName>
    <alternativeName>
        <fullName evidence="10">PCA reductase</fullName>
    </alternativeName>
</protein>
<dbReference type="Gene3D" id="1.10.3730.10">
    <property type="entry name" value="ProC C-terminal domain-like"/>
    <property type="match status" value="1"/>
</dbReference>
<evidence type="ECO:0000256" key="2">
    <source>
        <dbReference type="ARBA" id="ARBA00005525"/>
    </source>
</evidence>
<comment type="caution">
    <text evidence="15">The sequence shown here is derived from an EMBL/GenBank/DDBJ whole genome shotgun (WGS) entry which is preliminary data.</text>
</comment>
<proteinExistence type="inferred from homology"/>
<keyword evidence="6 10" id="KW-0521">NADP</keyword>
<dbReference type="PANTHER" id="PTHR11645">
    <property type="entry name" value="PYRROLINE-5-CARBOXYLATE REDUCTASE"/>
    <property type="match status" value="1"/>
</dbReference>
<dbReference type="InterPro" id="IPR029036">
    <property type="entry name" value="P5CR_dimer"/>
</dbReference>
<dbReference type="Proteomes" id="UP000242502">
    <property type="component" value="Unassembled WGS sequence"/>
</dbReference>
<dbReference type="GO" id="GO:0004735">
    <property type="term" value="F:pyrroline-5-carboxylate reductase activity"/>
    <property type="evidence" value="ECO:0007669"/>
    <property type="project" value="UniProtKB-UniRule"/>
</dbReference>
<feature type="binding site" evidence="12">
    <location>
        <begin position="10"/>
        <end position="15"/>
    </location>
    <ligand>
        <name>NADP(+)</name>
        <dbReference type="ChEBI" id="CHEBI:58349"/>
    </ligand>
</feature>
<dbReference type="InterPro" id="IPR028939">
    <property type="entry name" value="P5C_Rdtase_cat_N"/>
</dbReference>
<keyword evidence="5 10" id="KW-0641">Proline biosynthesis</keyword>
<dbReference type="InterPro" id="IPR008927">
    <property type="entry name" value="6-PGluconate_DH-like_C_sf"/>
</dbReference>
<dbReference type="GO" id="GO:0055129">
    <property type="term" value="P:L-proline biosynthetic process"/>
    <property type="evidence" value="ECO:0007669"/>
    <property type="project" value="UniProtKB-UniRule"/>
</dbReference>
<evidence type="ECO:0000313" key="15">
    <source>
        <dbReference type="EMBL" id="ODS24572.1"/>
    </source>
</evidence>
<dbReference type="NCBIfam" id="TIGR00112">
    <property type="entry name" value="proC"/>
    <property type="match status" value="1"/>
</dbReference>
<evidence type="ECO:0000256" key="12">
    <source>
        <dbReference type="PIRSR" id="PIRSR000193-1"/>
    </source>
</evidence>
<dbReference type="FunFam" id="3.40.50.720:FF:000105">
    <property type="entry name" value="Pyrroline-5-carboxylate reductase"/>
    <property type="match status" value="1"/>
</dbReference>
<comment type="catalytic activity">
    <reaction evidence="9 10">
        <text>L-proline + NADP(+) = (S)-1-pyrroline-5-carboxylate + NADPH + 2 H(+)</text>
        <dbReference type="Rhea" id="RHEA:14109"/>
        <dbReference type="ChEBI" id="CHEBI:15378"/>
        <dbReference type="ChEBI" id="CHEBI:17388"/>
        <dbReference type="ChEBI" id="CHEBI:57783"/>
        <dbReference type="ChEBI" id="CHEBI:58349"/>
        <dbReference type="ChEBI" id="CHEBI:60039"/>
        <dbReference type="EC" id="1.5.1.2"/>
    </reaction>
</comment>
<dbReference type="FunFam" id="1.10.3730.10:FF:000001">
    <property type="entry name" value="Pyrroline-5-carboxylate reductase"/>
    <property type="match status" value="1"/>
</dbReference>
<organism evidence="15 16">
    <name type="scientific">Candidatus Endobugula sertula</name>
    <name type="common">Bugula neritina bacterial symbiont</name>
    <dbReference type="NCBI Taxonomy" id="62101"/>
    <lineage>
        <taxon>Bacteria</taxon>
        <taxon>Pseudomonadati</taxon>
        <taxon>Pseudomonadota</taxon>
        <taxon>Gammaproteobacteria</taxon>
        <taxon>Cellvibrionales</taxon>
        <taxon>Cellvibrionaceae</taxon>
        <taxon>Candidatus Endobugula</taxon>
    </lineage>
</organism>
<evidence type="ECO:0000256" key="7">
    <source>
        <dbReference type="ARBA" id="ARBA00023002"/>
    </source>
</evidence>
<keyword evidence="3 10" id="KW-0963">Cytoplasm</keyword>
<comment type="pathway">
    <text evidence="1 10">Amino-acid biosynthesis; L-proline biosynthesis; L-proline from L-glutamate 5-semialdehyde: step 1/1.</text>
</comment>
<dbReference type="GO" id="GO:0005737">
    <property type="term" value="C:cytoplasm"/>
    <property type="evidence" value="ECO:0007669"/>
    <property type="project" value="UniProtKB-SubCell"/>
</dbReference>
<dbReference type="Pfam" id="PF14748">
    <property type="entry name" value="P5CR_dimer"/>
    <property type="match status" value="1"/>
</dbReference>
<feature type="domain" description="Pyrroline-5-carboxylate reductase dimerisation" evidence="14">
    <location>
        <begin position="172"/>
        <end position="276"/>
    </location>
</feature>
<dbReference type="PANTHER" id="PTHR11645:SF0">
    <property type="entry name" value="PYRROLINE-5-CARBOXYLATE REDUCTASE 3"/>
    <property type="match status" value="1"/>
</dbReference>
<evidence type="ECO:0000256" key="8">
    <source>
        <dbReference type="ARBA" id="ARBA00050547"/>
    </source>
</evidence>